<dbReference type="SUPFAM" id="SSF55031">
    <property type="entry name" value="Bacterial exopeptidase dimerisation domain"/>
    <property type="match status" value="1"/>
</dbReference>
<dbReference type="Gene3D" id="3.30.70.360">
    <property type="match status" value="1"/>
</dbReference>
<comment type="caution">
    <text evidence="1">The sequence shown here is derived from an EMBL/GenBank/DDBJ whole genome shotgun (WGS) entry which is preliminary data.</text>
</comment>
<protein>
    <submittedName>
        <fullName evidence="1">M20 family peptidase</fullName>
    </submittedName>
</protein>
<feature type="non-terminal residue" evidence="1">
    <location>
        <position position="1"/>
    </location>
</feature>
<dbReference type="Proteomes" id="UP001597024">
    <property type="component" value="Unassembled WGS sequence"/>
</dbReference>
<dbReference type="SUPFAM" id="SSF53187">
    <property type="entry name" value="Zn-dependent exopeptidases"/>
    <property type="match status" value="1"/>
</dbReference>
<reference evidence="2" key="1">
    <citation type="journal article" date="2019" name="Int. J. Syst. Evol. Microbiol.">
        <title>The Global Catalogue of Microorganisms (GCM) 10K type strain sequencing project: providing services to taxonomists for standard genome sequencing and annotation.</title>
        <authorList>
            <consortium name="The Broad Institute Genomics Platform"/>
            <consortium name="The Broad Institute Genome Sequencing Center for Infectious Disease"/>
            <person name="Wu L."/>
            <person name="Ma J."/>
        </authorList>
    </citation>
    <scope>NUCLEOTIDE SEQUENCE [LARGE SCALE GENOMIC DNA]</scope>
    <source>
        <strain evidence="2">CCUG 62974</strain>
    </source>
</reference>
<gene>
    <name evidence="1" type="ORF">ACFQ08_21355</name>
</gene>
<sequence length="179" mass="18284">AAALIGALGDAELPGTAGDDFPLSARLTVTAIAGGEGYSTVPDLCTLNVDIRLTPALDGQASENLLRGCATAVDAAWPGTRPTRVEIITRWPPYRLGDDSALRAALLDAADAAGLPTTAKIAGPSNIGNYLAGLGIEATAGFGVDHVGLHGTDERIRVASIPAIQAAYHHALLTLLTPR</sequence>
<organism evidence="1 2">
    <name type="scientific">Streptosporangium algeriense</name>
    <dbReference type="NCBI Taxonomy" id="1682748"/>
    <lineage>
        <taxon>Bacteria</taxon>
        <taxon>Bacillati</taxon>
        <taxon>Actinomycetota</taxon>
        <taxon>Actinomycetes</taxon>
        <taxon>Streptosporangiales</taxon>
        <taxon>Streptosporangiaceae</taxon>
        <taxon>Streptosporangium</taxon>
    </lineage>
</organism>
<dbReference type="InterPro" id="IPR036264">
    <property type="entry name" value="Bact_exopeptidase_dim_dom"/>
</dbReference>
<evidence type="ECO:0000313" key="2">
    <source>
        <dbReference type="Proteomes" id="UP001597024"/>
    </source>
</evidence>
<evidence type="ECO:0000313" key="1">
    <source>
        <dbReference type="EMBL" id="MFD0887102.1"/>
    </source>
</evidence>
<name>A0ABW3DVH4_9ACTN</name>
<accession>A0ABW3DVH4</accession>
<dbReference type="Gene3D" id="3.40.630.10">
    <property type="entry name" value="Zn peptidases"/>
    <property type="match status" value="1"/>
</dbReference>
<keyword evidence="2" id="KW-1185">Reference proteome</keyword>
<proteinExistence type="predicted"/>
<dbReference type="EMBL" id="JBHTHX010000812">
    <property type="protein sequence ID" value="MFD0887102.1"/>
    <property type="molecule type" value="Genomic_DNA"/>
</dbReference>